<keyword evidence="2" id="KW-0472">Membrane</keyword>
<accession>A0ABW3F2T4</accession>
<keyword evidence="2" id="KW-1133">Transmembrane helix</keyword>
<dbReference type="Proteomes" id="UP001596972">
    <property type="component" value="Unassembled WGS sequence"/>
</dbReference>
<reference evidence="4" key="1">
    <citation type="journal article" date="2019" name="Int. J. Syst. Evol. Microbiol.">
        <title>The Global Catalogue of Microorganisms (GCM) 10K type strain sequencing project: providing services to taxonomists for standard genome sequencing and annotation.</title>
        <authorList>
            <consortium name="The Broad Institute Genomics Platform"/>
            <consortium name="The Broad Institute Genome Sequencing Center for Infectious Disease"/>
            <person name="Wu L."/>
            <person name="Ma J."/>
        </authorList>
    </citation>
    <scope>NUCLEOTIDE SEQUENCE [LARGE SCALE GENOMIC DNA]</scope>
    <source>
        <strain evidence="4">JCM 31202</strain>
    </source>
</reference>
<feature type="region of interest" description="Disordered" evidence="1">
    <location>
        <begin position="1"/>
        <end position="114"/>
    </location>
</feature>
<organism evidence="3 4">
    <name type="scientific">Actinomadura sediminis</name>
    <dbReference type="NCBI Taxonomy" id="1038904"/>
    <lineage>
        <taxon>Bacteria</taxon>
        <taxon>Bacillati</taxon>
        <taxon>Actinomycetota</taxon>
        <taxon>Actinomycetes</taxon>
        <taxon>Streptosporangiales</taxon>
        <taxon>Thermomonosporaceae</taxon>
        <taxon>Actinomadura</taxon>
    </lineage>
</organism>
<protein>
    <submittedName>
        <fullName evidence="3">Uncharacterized protein</fullName>
    </submittedName>
</protein>
<evidence type="ECO:0000313" key="3">
    <source>
        <dbReference type="EMBL" id="MFD0905326.1"/>
    </source>
</evidence>
<dbReference type="EMBL" id="JBHTJA010000128">
    <property type="protein sequence ID" value="MFD0905326.1"/>
    <property type="molecule type" value="Genomic_DNA"/>
</dbReference>
<keyword evidence="2" id="KW-0812">Transmembrane</keyword>
<sequence length="315" mass="31810">MADSRPRTDPPGRHADDAAPGDAARVPRGDGTGEFTVAPTPWGDSVPWWSAEARAGTGPQRVADPSGPQRLPSDGSGPLPALSDGTGPHRAVNGTGPHRTPNGTGPLPPVPDVPARRSSGMLLGAGAGAVLLMVLVAGVLLLRSGDTTGQASGGRAGGTAFEPTRTIVAGATAGGLRRESLPPRVAVAYPFVMGGVEAGGIPVAGKGAAVYAEGPDGVFDVLFVGGTGRVGDPAAFLRKIRPTTFIGGQHANSGEAGGKAACGTFAVLTDVHTYCAWATADSYGIVASNAASRQPRYAMMDALMLRIRADVERPR</sequence>
<feature type="transmembrane region" description="Helical" evidence="2">
    <location>
        <begin position="121"/>
        <end position="142"/>
    </location>
</feature>
<gene>
    <name evidence="3" type="ORF">ACFQ11_33470</name>
</gene>
<name>A0ABW3F2T4_9ACTN</name>
<evidence type="ECO:0000256" key="2">
    <source>
        <dbReference type="SAM" id="Phobius"/>
    </source>
</evidence>
<comment type="caution">
    <text evidence="3">The sequence shown here is derived from an EMBL/GenBank/DDBJ whole genome shotgun (WGS) entry which is preliminary data.</text>
</comment>
<dbReference type="RefSeq" id="WP_378306123.1">
    <property type="nucleotide sequence ID" value="NZ_JBHTJA010000128.1"/>
</dbReference>
<keyword evidence="4" id="KW-1185">Reference proteome</keyword>
<evidence type="ECO:0000313" key="4">
    <source>
        <dbReference type="Proteomes" id="UP001596972"/>
    </source>
</evidence>
<feature type="compositionally biased region" description="Basic and acidic residues" evidence="1">
    <location>
        <begin position="1"/>
        <end position="17"/>
    </location>
</feature>
<proteinExistence type="predicted"/>
<evidence type="ECO:0000256" key="1">
    <source>
        <dbReference type="SAM" id="MobiDB-lite"/>
    </source>
</evidence>